<feature type="region of interest" description="Disordered" evidence="5">
    <location>
        <begin position="40"/>
        <end position="108"/>
    </location>
</feature>
<dbReference type="SMART" id="SM01155">
    <property type="entry name" value="DUF1713"/>
    <property type="match status" value="1"/>
</dbReference>
<reference evidence="7 8" key="1">
    <citation type="submission" date="2024-09" db="EMBL/GenBank/DDBJ databases">
        <title>Rethinking Asexuality: The Enigmatic Case of Functional Sexual Genes in Lepraria (Stereocaulaceae).</title>
        <authorList>
            <person name="Doellman M."/>
            <person name="Sun Y."/>
            <person name="Barcenas-Pena A."/>
            <person name="Lumbsch H.T."/>
            <person name="Grewe F."/>
        </authorList>
    </citation>
    <scope>NUCLEOTIDE SEQUENCE [LARGE SCALE GENOMIC DNA]</scope>
    <source>
        <strain evidence="7 8">Grewe 0041</strain>
    </source>
</reference>
<keyword evidence="8" id="KW-1185">Reference proteome</keyword>
<dbReference type="InterPro" id="IPR013177">
    <property type="entry name" value="Ribosomal_mS38_C"/>
</dbReference>
<name>A0ABR4B5A4_9LECA</name>
<sequence>MLSRYSNEIVRKGTWTCLSCSGGTRASQALIAGSANRSSAYIHQRNHSSSKTPNSSKDEPRAIATPSEPPAKEAKPTAKERRSGTKMNKRKSKNGIPETASKGIPNLSWMNLPSVPSTGHLHDADIRVSSFFSMHRPMSITAPVPSESTAAAFSSIFEPKSSQKAKSADVIYTLSSAVDRFESAASGAHKQNGQQMTLEEIDLRQAVTQASASNAEQPTHLDLPAKTLHLHLQDLAKEFRPFNVPPVPVPFDPSQQISQDAPEQTEAESAAKEQHTPMQKSYTTTLTIHEITQPNGQKTYKTHTTPIIEDPSQSDEEFRYFPPAPRHQPFLGRMRERQLQYLDRLADREVWQAISVKRQRKLKMKKHKYKKLMKRTKNLRRRLDRT</sequence>
<evidence type="ECO:0000256" key="5">
    <source>
        <dbReference type="SAM" id="MobiDB-lite"/>
    </source>
</evidence>
<feature type="domain" description="Ribosomal protein mS38 C-terminal" evidence="6">
    <location>
        <begin position="352"/>
        <end position="385"/>
    </location>
</feature>
<dbReference type="PANTHER" id="PTHR32035">
    <property type="entry name" value="AURORA KINASE A-INTERACTING PROTEIN"/>
    <property type="match status" value="1"/>
</dbReference>
<comment type="caution">
    <text evidence="7">The sequence shown here is derived from an EMBL/GenBank/DDBJ whole genome shotgun (WGS) entry which is preliminary data.</text>
</comment>
<feature type="region of interest" description="Disordered" evidence="5">
    <location>
        <begin position="249"/>
        <end position="279"/>
    </location>
</feature>
<evidence type="ECO:0000256" key="2">
    <source>
        <dbReference type="ARBA" id="ARBA00023128"/>
    </source>
</evidence>
<dbReference type="EMBL" id="JBHFEH010000028">
    <property type="protein sequence ID" value="KAL2052236.1"/>
    <property type="molecule type" value="Genomic_DNA"/>
</dbReference>
<evidence type="ECO:0000256" key="1">
    <source>
        <dbReference type="ARBA" id="ARBA00004173"/>
    </source>
</evidence>
<evidence type="ECO:0000313" key="7">
    <source>
        <dbReference type="EMBL" id="KAL2052236.1"/>
    </source>
</evidence>
<keyword evidence="2" id="KW-0496">Mitochondrion</keyword>
<dbReference type="PANTHER" id="PTHR32035:SF3">
    <property type="entry name" value="SMALL RIBOSOMAL SUBUNIT PROTEIN MS38"/>
    <property type="match status" value="1"/>
</dbReference>
<comment type="subcellular location">
    <subcellularLocation>
        <location evidence="1">Mitochondrion</location>
    </subcellularLocation>
</comment>
<dbReference type="Pfam" id="PF08213">
    <property type="entry name" value="COX24_C"/>
    <property type="match status" value="1"/>
</dbReference>
<accession>A0ABR4B5A4</accession>
<feature type="compositionally biased region" description="Polar residues" evidence="5">
    <location>
        <begin position="40"/>
        <end position="55"/>
    </location>
</feature>
<evidence type="ECO:0000256" key="4">
    <source>
        <dbReference type="ARBA" id="ARBA00035682"/>
    </source>
</evidence>
<proteinExistence type="inferred from homology"/>
<evidence type="ECO:0000259" key="6">
    <source>
        <dbReference type="SMART" id="SM01155"/>
    </source>
</evidence>
<protein>
    <recommendedName>
        <fullName evidence="4">Small ribosomal subunit protein mS38</fullName>
    </recommendedName>
</protein>
<comment type="similarity">
    <text evidence="3">Belongs to the mitochondrion-specific ribosomal protein mS38 family.</text>
</comment>
<evidence type="ECO:0000256" key="3">
    <source>
        <dbReference type="ARBA" id="ARBA00035647"/>
    </source>
</evidence>
<gene>
    <name evidence="7" type="ORF">ABVK25_007395</name>
</gene>
<evidence type="ECO:0000313" key="8">
    <source>
        <dbReference type="Proteomes" id="UP001590951"/>
    </source>
</evidence>
<feature type="compositionally biased region" description="Basic and acidic residues" evidence="5">
    <location>
        <begin position="70"/>
        <end position="83"/>
    </location>
</feature>
<dbReference type="Proteomes" id="UP001590951">
    <property type="component" value="Unassembled WGS sequence"/>
</dbReference>
<organism evidence="7 8">
    <name type="scientific">Lepraria finkii</name>
    <dbReference type="NCBI Taxonomy" id="1340010"/>
    <lineage>
        <taxon>Eukaryota</taxon>
        <taxon>Fungi</taxon>
        <taxon>Dikarya</taxon>
        <taxon>Ascomycota</taxon>
        <taxon>Pezizomycotina</taxon>
        <taxon>Lecanoromycetes</taxon>
        <taxon>OSLEUM clade</taxon>
        <taxon>Lecanoromycetidae</taxon>
        <taxon>Lecanorales</taxon>
        <taxon>Lecanorineae</taxon>
        <taxon>Stereocaulaceae</taxon>
        <taxon>Lepraria</taxon>
    </lineage>
</organism>